<comment type="caution">
    <text evidence="1">The sequence shown here is derived from an EMBL/GenBank/DDBJ whole genome shotgun (WGS) entry which is preliminary data.</text>
</comment>
<sequence length="40" mass="4522">MDPHGVYLAYCVGLHSRLSNEIPVRVFHQGPGNHAQHDRL</sequence>
<evidence type="ECO:0000313" key="2">
    <source>
        <dbReference type="Proteomes" id="UP000214720"/>
    </source>
</evidence>
<evidence type="ECO:0000313" key="1">
    <source>
        <dbReference type="EMBL" id="OXC77494.1"/>
    </source>
</evidence>
<accession>A0A226X239</accession>
<organism evidence="1 2">
    <name type="scientific">Caballeronia sordidicola</name>
    <name type="common">Burkholderia sordidicola</name>
    <dbReference type="NCBI Taxonomy" id="196367"/>
    <lineage>
        <taxon>Bacteria</taxon>
        <taxon>Pseudomonadati</taxon>
        <taxon>Pseudomonadota</taxon>
        <taxon>Betaproteobacteria</taxon>
        <taxon>Burkholderiales</taxon>
        <taxon>Burkholderiaceae</taxon>
        <taxon>Caballeronia</taxon>
    </lineage>
</organism>
<dbReference type="AlphaFoldDB" id="A0A226X239"/>
<name>A0A226X239_CABSO</name>
<gene>
    <name evidence="1" type="ORF">BSU04_16590</name>
</gene>
<protein>
    <submittedName>
        <fullName evidence="1">Uncharacterized protein</fullName>
    </submittedName>
</protein>
<dbReference type="Proteomes" id="UP000214720">
    <property type="component" value="Unassembled WGS sequence"/>
</dbReference>
<reference evidence="2" key="1">
    <citation type="submission" date="2017-01" db="EMBL/GenBank/DDBJ databases">
        <title>Genome Analysis of Deinococcus marmoris KOPRI26562.</title>
        <authorList>
            <person name="Kim J.H."/>
            <person name="Oh H.-M."/>
        </authorList>
    </citation>
    <scope>NUCLEOTIDE SEQUENCE [LARGE SCALE GENOMIC DNA]</scope>
    <source>
        <strain evidence="2">PAMC 26633</strain>
    </source>
</reference>
<proteinExistence type="predicted"/>
<dbReference type="EMBL" id="MTHB01000103">
    <property type="protein sequence ID" value="OXC77494.1"/>
    <property type="molecule type" value="Genomic_DNA"/>
</dbReference>